<dbReference type="InterPro" id="IPR007861">
    <property type="entry name" value="DNA_mismatch_repair_MutS_clamp"/>
</dbReference>
<dbReference type="Pfam" id="PF05190">
    <property type="entry name" value="MutS_IV"/>
    <property type="match status" value="1"/>
</dbReference>
<dbReference type="NCBIfam" id="NF003810">
    <property type="entry name" value="PRK05399.1"/>
    <property type="match status" value="1"/>
</dbReference>
<dbReference type="HAMAP" id="MF_00096">
    <property type="entry name" value="MutS"/>
    <property type="match status" value="1"/>
</dbReference>
<sequence length="867" mass="97624">MKETPMMRQYNSFKKQYPDKILLFRMGDFYETFGDDAVKASKILNITLTTRDKNSDPTPLAGFPHHAIDQYLPKIVQAGECAVVVEQLEDPKFAKGIVKRGVTRVVTPGTLDGDLATQERNPYLLCLRTNGNHLGISYCDISTGELKVSRTNYDQRSVEHVISSLDPAEVILSEDENILKLNFENIQIFGSLPKNKKELKDRIASFFGIRGIDGLGISDDIVLLEALYTILDYIEDTQKSRPEHISNPKLVSFDDKMILDISTIRNLDLLRNSQTGSKTHSLMGILDETLTPMGNRRLHSWILNPLVDRESILERSERVDELFSSPTELSEVRAILAEINDIERIVGKIGLNRVNPRDLKALQLSLERTATLEDQLKNQRSTLKAFSRGVKRAQLDKVVEIIDQSIKDDPPANISEGGFIKAGTNKELDDIRELTTGSKDWLKELEKSEREKHQIPSLKVRFNKVFGYFIEVTKTHVDKVPQEYIRKQTLVNSERYITEELKIKEDLILNSQERINSIELAEFNKLRTELLQYIDDLKLCAVALSELDVIQSFAYVASSYDYVRPTLYEHGSNGSPINIVSGRHPVIERLVEDTFISNDTAMSVESERMIIITGPNMSGKSTYIRQVALIVLMSQIGSFVPAKQADISVTDRIFSRVGASDDLAQGRSTFMVEMEESANILNNATEKSLIILDEVGRGTSTYDGVSIAWALVEFLVSSIKARTLFATHYHELTVLEQEWPGIVANFNVEVQESGEEVIFMRKIVRGGTDKSYGIYVAQMAGLPKEVVNRANEILRGLDVQLGGDIDKKGSVERVIQKPEVQYKLFDEKTSHVEQLLEKADLDNLTPLQALELLVKLKGSLGSKQVKP</sequence>
<reference evidence="12" key="2">
    <citation type="journal article" date="2021" name="Microbiome">
        <title>Successional dynamics and alternative stable states in a saline activated sludge microbial community over 9 years.</title>
        <authorList>
            <person name="Wang Y."/>
            <person name="Ye J."/>
            <person name="Ju F."/>
            <person name="Liu L."/>
            <person name="Boyd J.A."/>
            <person name="Deng Y."/>
            <person name="Parks D.H."/>
            <person name="Jiang X."/>
            <person name="Yin X."/>
            <person name="Woodcroft B.J."/>
            <person name="Tyson G.W."/>
            <person name="Hugenholtz P."/>
            <person name="Polz M.F."/>
            <person name="Zhang T."/>
        </authorList>
    </citation>
    <scope>NUCLEOTIDE SEQUENCE</scope>
    <source>
        <strain evidence="12">HKST-UBA17</strain>
    </source>
</reference>
<keyword evidence="5 9" id="KW-0067">ATP-binding</keyword>
<organism evidence="12 13">
    <name type="scientific">Candidatus Dojkabacteria bacterium</name>
    <dbReference type="NCBI Taxonomy" id="2099670"/>
    <lineage>
        <taxon>Bacteria</taxon>
        <taxon>Candidatus Dojkabacteria</taxon>
    </lineage>
</organism>
<dbReference type="EMBL" id="JAGQLN010000009">
    <property type="protein sequence ID" value="MCA9376865.1"/>
    <property type="molecule type" value="Genomic_DNA"/>
</dbReference>
<dbReference type="GO" id="GO:0003684">
    <property type="term" value="F:damaged DNA binding"/>
    <property type="evidence" value="ECO:0007669"/>
    <property type="project" value="UniProtKB-UniRule"/>
</dbReference>
<dbReference type="InterPro" id="IPR007860">
    <property type="entry name" value="DNA_mmatch_repair_MutS_con_dom"/>
</dbReference>
<dbReference type="InterPro" id="IPR007695">
    <property type="entry name" value="DNA_mismatch_repair_MutS-lik_N"/>
</dbReference>
<dbReference type="SUPFAM" id="SSF52540">
    <property type="entry name" value="P-loop containing nucleoside triphosphate hydrolases"/>
    <property type="match status" value="1"/>
</dbReference>
<keyword evidence="6 9" id="KW-0238">DNA-binding</keyword>
<dbReference type="Pfam" id="PF05188">
    <property type="entry name" value="MutS_II"/>
    <property type="match status" value="1"/>
</dbReference>
<evidence type="ECO:0000256" key="8">
    <source>
        <dbReference type="ARBA" id="ARBA00024647"/>
    </source>
</evidence>
<dbReference type="Pfam" id="PF05192">
    <property type="entry name" value="MutS_III"/>
    <property type="match status" value="1"/>
</dbReference>
<evidence type="ECO:0000256" key="6">
    <source>
        <dbReference type="ARBA" id="ARBA00023125"/>
    </source>
</evidence>
<dbReference type="PIRSF" id="PIRSF037677">
    <property type="entry name" value="DNA_mis_repair_Msh6"/>
    <property type="match status" value="1"/>
</dbReference>
<evidence type="ECO:0000256" key="7">
    <source>
        <dbReference type="ARBA" id="ARBA00023204"/>
    </source>
</evidence>
<dbReference type="PANTHER" id="PTHR11361:SF34">
    <property type="entry name" value="DNA MISMATCH REPAIR PROTEIN MSH1, MITOCHONDRIAL"/>
    <property type="match status" value="1"/>
</dbReference>
<dbReference type="Gene3D" id="3.40.1170.10">
    <property type="entry name" value="DNA repair protein MutS, domain I"/>
    <property type="match status" value="1"/>
</dbReference>
<evidence type="ECO:0000256" key="10">
    <source>
        <dbReference type="RuleBase" id="RU003756"/>
    </source>
</evidence>
<dbReference type="InterPro" id="IPR027417">
    <property type="entry name" value="P-loop_NTPase"/>
</dbReference>
<evidence type="ECO:0000313" key="13">
    <source>
        <dbReference type="Proteomes" id="UP000741282"/>
    </source>
</evidence>
<dbReference type="FunFam" id="3.40.50.300:FF:000870">
    <property type="entry name" value="MutS protein homolog 4"/>
    <property type="match status" value="1"/>
</dbReference>
<dbReference type="SUPFAM" id="SSF53150">
    <property type="entry name" value="DNA repair protein MutS, domain II"/>
    <property type="match status" value="1"/>
</dbReference>
<feature type="binding site" evidence="9">
    <location>
        <begin position="614"/>
        <end position="621"/>
    </location>
    <ligand>
        <name>ATP</name>
        <dbReference type="ChEBI" id="CHEBI:30616"/>
    </ligand>
</feature>
<dbReference type="InterPro" id="IPR017261">
    <property type="entry name" value="DNA_mismatch_repair_MutS/MSH"/>
</dbReference>
<proteinExistence type="inferred from homology"/>
<dbReference type="FunFam" id="3.40.1170.10:FF:000001">
    <property type="entry name" value="DNA mismatch repair protein MutS"/>
    <property type="match status" value="1"/>
</dbReference>
<evidence type="ECO:0000313" key="12">
    <source>
        <dbReference type="EMBL" id="MCA9376865.1"/>
    </source>
</evidence>
<evidence type="ECO:0000256" key="9">
    <source>
        <dbReference type="HAMAP-Rule" id="MF_00096"/>
    </source>
</evidence>
<dbReference type="InterPro" id="IPR036678">
    <property type="entry name" value="MutS_con_dom_sf"/>
</dbReference>
<dbReference type="Gene3D" id="3.40.50.300">
    <property type="entry name" value="P-loop containing nucleotide triphosphate hydrolases"/>
    <property type="match status" value="1"/>
</dbReference>
<keyword evidence="7 9" id="KW-0234">DNA repair</keyword>
<dbReference type="InterPro" id="IPR016151">
    <property type="entry name" value="DNA_mismatch_repair_MutS_N"/>
</dbReference>
<dbReference type="GO" id="GO:0005524">
    <property type="term" value="F:ATP binding"/>
    <property type="evidence" value="ECO:0007669"/>
    <property type="project" value="UniProtKB-UniRule"/>
</dbReference>
<dbReference type="SMART" id="SM00534">
    <property type="entry name" value="MUTSac"/>
    <property type="match status" value="1"/>
</dbReference>
<name>A0A955KY37_9BACT</name>
<dbReference type="InterPro" id="IPR036187">
    <property type="entry name" value="DNA_mismatch_repair_MutS_sf"/>
</dbReference>
<protein>
    <recommendedName>
        <fullName evidence="2 9">DNA mismatch repair protein MutS</fullName>
    </recommendedName>
</protein>
<dbReference type="SUPFAM" id="SSF48334">
    <property type="entry name" value="DNA repair protein MutS, domain III"/>
    <property type="match status" value="1"/>
</dbReference>
<comment type="caution">
    <text evidence="12">The sequence shown here is derived from an EMBL/GenBank/DDBJ whole genome shotgun (WGS) entry which is preliminary data.</text>
</comment>
<dbReference type="GO" id="GO:0005829">
    <property type="term" value="C:cytosol"/>
    <property type="evidence" value="ECO:0007669"/>
    <property type="project" value="TreeGrafter"/>
</dbReference>
<gene>
    <name evidence="9 12" type="primary">mutS</name>
    <name evidence="12" type="ORF">KC685_03015</name>
</gene>
<dbReference type="FunFam" id="1.10.1420.10:FF:000001">
    <property type="entry name" value="DNA mismatch repair protein MutS"/>
    <property type="match status" value="1"/>
</dbReference>
<dbReference type="CDD" id="cd03284">
    <property type="entry name" value="ABC_MutS1"/>
    <property type="match status" value="1"/>
</dbReference>
<dbReference type="AlphaFoldDB" id="A0A955KY37"/>
<keyword evidence="4 9" id="KW-0227">DNA damage</keyword>
<accession>A0A955KY37</accession>
<keyword evidence="3 9" id="KW-0547">Nucleotide-binding</keyword>
<dbReference type="Gene3D" id="3.30.420.110">
    <property type="entry name" value="MutS, connector domain"/>
    <property type="match status" value="1"/>
</dbReference>
<dbReference type="GO" id="GO:0030983">
    <property type="term" value="F:mismatched DNA binding"/>
    <property type="evidence" value="ECO:0007669"/>
    <property type="project" value="InterPro"/>
</dbReference>
<dbReference type="SUPFAM" id="SSF55271">
    <property type="entry name" value="DNA repair protein MutS, domain I"/>
    <property type="match status" value="1"/>
</dbReference>
<evidence type="ECO:0000256" key="5">
    <source>
        <dbReference type="ARBA" id="ARBA00022840"/>
    </source>
</evidence>
<evidence type="ECO:0000256" key="3">
    <source>
        <dbReference type="ARBA" id="ARBA00022741"/>
    </source>
</evidence>
<evidence type="ECO:0000259" key="11">
    <source>
        <dbReference type="PROSITE" id="PS00486"/>
    </source>
</evidence>
<evidence type="ECO:0000256" key="2">
    <source>
        <dbReference type="ARBA" id="ARBA00021982"/>
    </source>
</evidence>
<comment type="similarity">
    <text evidence="1 9 10">Belongs to the DNA mismatch repair MutS family.</text>
</comment>
<dbReference type="InterPro" id="IPR045076">
    <property type="entry name" value="MutS"/>
</dbReference>
<dbReference type="PROSITE" id="PS00486">
    <property type="entry name" value="DNA_MISMATCH_REPAIR_2"/>
    <property type="match status" value="1"/>
</dbReference>
<evidence type="ECO:0000256" key="1">
    <source>
        <dbReference type="ARBA" id="ARBA00006271"/>
    </source>
</evidence>
<dbReference type="SMART" id="SM00533">
    <property type="entry name" value="MUTSd"/>
    <property type="match status" value="1"/>
</dbReference>
<dbReference type="InterPro" id="IPR005748">
    <property type="entry name" value="DNA_mismatch_repair_MutS"/>
</dbReference>
<dbReference type="InterPro" id="IPR007696">
    <property type="entry name" value="DNA_mismatch_repair_MutS_core"/>
</dbReference>
<dbReference type="Proteomes" id="UP000741282">
    <property type="component" value="Unassembled WGS sequence"/>
</dbReference>
<comment type="function">
    <text evidence="8 9">This protein is involved in the repair of mismatches in DNA. It is possible that it carries out the mismatch recognition step. This protein has a weak ATPase activity.</text>
</comment>
<dbReference type="Gene3D" id="1.10.1420.10">
    <property type="match status" value="2"/>
</dbReference>
<evidence type="ECO:0000256" key="4">
    <source>
        <dbReference type="ARBA" id="ARBA00022763"/>
    </source>
</evidence>
<dbReference type="GO" id="GO:0140664">
    <property type="term" value="F:ATP-dependent DNA damage sensor activity"/>
    <property type="evidence" value="ECO:0007669"/>
    <property type="project" value="InterPro"/>
</dbReference>
<feature type="domain" description="DNA mismatch repair proteins mutS family" evidence="11">
    <location>
        <begin position="688"/>
        <end position="704"/>
    </location>
</feature>
<dbReference type="PANTHER" id="PTHR11361">
    <property type="entry name" value="DNA MISMATCH REPAIR PROTEIN MUTS FAMILY MEMBER"/>
    <property type="match status" value="1"/>
</dbReference>
<reference evidence="12" key="1">
    <citation type="submission" date="2020-04" db="EMBL/GenBank/DDBJ databases">
        <authorList>
            <person name="Zhang T."/>
        </authorList>
    </citation>
    <scope>NUCLEOTIDE SEQUENCE</scope>
    <source>
        <strain evidence="12">HKST-UBA17</strain>
    </source>
</reference>
<dbReference type="GO" id="GO:0006298">
    <property type="term" value="P:mismatch repair"/>
    <property type="evidence" value="ECO:0007669"/>
    <property type="project" value="UniProtKB-UniRule"/>
</dbReference>
<dbReference type="NCBIfam" id="TIGR01070">
    <property type="entry name" value="mutS1"/>
    <property type="match status" value="1"/>
</dbReference>
<dbReference type="Pfam" id="PF00488">
    <property type="entry name" value="MutS_V"/>
    <property type="match status" value="1"/>
</dbReference>
<dbReference type="InterPro" id="IPR000432">
    <property type="entry name" value="DNA_mismatch_repair_MutS_C"/>
</dbReference>
<dbReference type="Pfam" id="PF01624">
    <property type="entry name" value="MutS_I"/>
    <property type="match status" value="1"/>
</dbReference>